<dbReference type="InterPro" id="IPR057326">
    <property type="entry name" value="KR_dom"/>
</dbReference>
<dbReference type="InterPro" id="IPR011032">
    <property type="entry name" value="GroES-like_sf"/>
</dbReference>
<evidence type="ECO:0000259" key="9">
    <source>
        <dbReference type="PROSITE" id="PS50075"/>
    </source>
</evidence>
<dbReference type="InterPro" id="IPR016036">
    <property type="entry name" value="Malonyl_transacylase_ACP-bd"/>
</dbReference>
<dbReference type="Gene3D" id="3.90.180.10">
    <property type="entry name" value="Medium-chain alcohol dehydrogenases, catalytic domain"/>
    <property type="match status" value="1"/>
</dbReference>
<dbReference type="SMART" id="SM00826">
    <property type="entry name" value="PKS_DH"/>
    <property type="match status" value="1"/>
</dbReference>
<dbReference type="InterPro" id="IPR036291">
    <property type="entry name" value="NAD(P)-bd_dom_sf"/>
</dbReference>
<evidence type="ECO:0000256" key="2">
    <source>
        <dbReference type="ARBA" id="ARBA00022553"/>
    </source>
</evidence>
<keyword evidence="6" id="KW-0511">Multifunctional enzyme</keyword>
<dbReference type="InterPro" id="IPR042104">
    <property type="entry name" value="PKS_dehydratase_sf"/>
</dbReference>
<dbReference type="InterPro" id="IPR013968">
    <property type="entry name" value="PKS_KR"/>
</dbReference>
<dbReference type="Pfam" id="PF16197">
    <property type="entry name" value="KAsynt_C_assoc"/>
    <property type="match status" value="1"/>
</dbReference>
<feature type="domain" description="Carrier" evidence="9">
    <location>
        <begin position="2511"/>
        <end position="2588"/>
    </location>
</feature>
<dbReference type="InterPro" id="IPR009081">
    <property type="entry name" value="PP-bd_ACP"/>
</dbReference>
<dbReference type="Gene3D" id="3.40.366.10">
    <property type="entry name" value="Malonyl-Coenzyme A Acyl Carrier Protein, domain 2"/>
    <property type="match status" value="1"/>
</dbReference>
<feature type="domain" description="PKS/mFAS DH" evidence="11">
    <location>
        <begin position="974"/>
        <end position="1295"/>
    </location>
</feature>
<dbReference type="Pfam" id="PF21089">
    <property type="entry name" value="PKS_DH_N"/>
    <property type="match status" value="1"/>
</dbReference>
<dbReference type="SUPFAM" id="SSF50129">
    <property type="entry name" value="GroES-like"/>
    <property type="match status" value="1"/>
</dbReference>
<dbReference type="Pfam" id="PF08659">
    <property type="entry name" value="KR"/>
    <property type="match status" value="1"/>
</dbReference>
<keyword evidence="5" id="KW-0560">Oxidoreductase</keyword>
<dbReference type="GO" id="GO:0016491">
    <property type="term" value="F:oxidoreductase activity"/>
    <property type="evidence" value="ECO:0007669"/>
    <property type="project" value="UniProtKB-KW"/>
</dbReference>
<dbReference type="Pfam" id="PF13602">
    <property type="entry name" value="ADH_zinc_N_2"/>
    <property type="match status" value="1"/>
</dbReference>
<dbReference type="PANTHER" id="PTHR43775">
    <property type="entry name" value="FATTY ACID SYNTHASE"/>
    <property type="match status" value="1"/>
</dbReference>
<reference evidence="12 13" key="1">
    <citation type="submission" date="2015-10" db="EMBL/GenBank/DDBJ databases">
        <title>Full genome of DAOMC 229536 Phialocephala scopiformis, a fungal endophyte of spruce producing the potent anti-insectan compound rugulosin.</title>
        <authorList>
            <consortium name="DOE Joint Genome Institute"/>
            <person name="Walker A.K."/>
            <person name="Frasz S.L."/>
            <person name="Seifert K.A."/>
            <person name="Miller J.D."/>
            <person name="Mondo S.J."/>
            <person name="Labutti K."/>
            <person name="Lipzen A."/>
            <person name="Dockter R."/>
            <person name="Kennedy M."/>
            <person name="Grigoriev I.V."/>
            <person name="Spatafora J.W."/>
        </authorList>
    </citation>
    <scope>NUCLEOTIDE SEQUENCE [LARGE SCALE GENOMIC DNA]</scope>
    <source>
        <strain evidence="12 13">CBS 120377</strain>
    </source>
</reference>
<organism evidence="12 13">
    <name type="scientific">Mollisia scopiformis</name>
    <name type="common">Conifer needle endophyte fungus</name>
    <name type="synonym">Phialocephala scopiformis</name>
    <dbReference type="NCBI Taxonomy" id="149040"/>
    <lineage>
        <taxon>Eukaryota</taxon>
        <taxon>Fungi</taxon>
        <taxon>Dikarya</taxon>
        <taxon>Ascomycota</taxon>
        <taxon>Pezizomycotina</taxon>
        <taxon>Leotiomycetes</taxon>
        <taxon>Helotiales</taxon>
        <taxon>Mollisiaceae</taxon>
        <taxon>Mollisia</taxon>
    </lineage>
</organism>
<keyword evidence="4" id="KW-0521">NADP</keyword>
<dbReference type="Gene3D" id="1.10.1200.10">
    <property type="entry name" value="ACP-like"/>
    <property type="match status" value="1"/>
</dbReference>
<evidence type="ECO:0000256" key="7">
    <source>
        <dbReference type="ARBA" id="ARBA00023315"/>
    </source>
</evidence>
<dbReference type="InterPro" id="IPR001227">
    <property type="entry name" value="Ac_transferase_dom_sf"/>
</dbReference>
<dbReference type="InterPro" id="IPR056501">
    <property type="entry name" value="NAD-bd_HRPKS_sdrA"/>
</dbReference>
<dbReference type="Pfam" id="PF00698">
    <property type="entry name" value="Acyl_transf_1"/>
    <property type="match status" value="1"/>
</dbReference>
<dbReference type="InterPro" id="IPR016039">
    <property type="entry name" value="Thiolase-like"/>
</dbReference>
<dbReference type="InterPro" id="IPR032821">
    <property type="entry name" value="PKS_assoc"/>
</dbReference>
<name>A0A194WZ69_MOLSC</name>
<dbReference type="InterPro" id="IPR049552">
    <property type="entry name" value="PKS_DH_N"/>
</dbReference>
<dbReference type="GeneID" id="28828354"/>
<evidence type="ECO:0000256" key="8">
    <source>
        <dbReference type="PROSITE-ProRule" id="PRU01363"/>
    </source>
</evidence>
<dbReference type="InterPro" id="IPR014043">
    <property type="entry name" value="Acyl_transferase_dom"/>
</dbReference>
<dbReference type="Pfam" id="PF00109">
    <property type="entry name" value="ketoacyl-synt"/>
    <property type="match status" value="1"/>
</dbReference>
<dbReference type="PROSITE" id="PS00606">
    <property type="entry name" value="KS3_1"/>
    <property type="match status" value="1"/>
</dbReference>
<sequence length="2598" mass="287104">MAEGYPQDSAGPVLGANNKTSFNMYQDQVPIHNVILEQDIIEPLAIVGISMRFPGEAVSESSFWEMMLQKRCAMIDYPPDRMNIDAFYDSDNSKMNKMSTRGAHFIKEDIRSFDAPFFTIPPHEAAMLDPQQRCLLETTYPGIPLERIRGSNTSVHVGCFITDYCTMVWRDVQSIPKHSATGSAGSILANRLSWFFDLRGSSMTVDTACSSGLVAMDLSCNGLWTGQADIGIVAGSNLIFSPELNIALSNMNFLSPDSQCYSFDHRANGYARGEGVAVLILKRLSTALRDGDTIRALIRSSGVNQDGHTAGGVTQPRKASQVQLIHETYLKAGLDMGVTRFVEAHGTGTQLGDPIEARAIGECFQAQRTGDEPLYVGAVKANVGHLEGASGLAAIIKTVQILEKGVIPPNTNFDLLNPQIDADFLKLKFPLEPISWPCQGVRRASVNSFGFGGTNAHAVLDDAHHYLQSRNISGNHRTTVSSLEIKHAHLNGRSSPGILDTSHNIDAKTNAKLLTWSAADESGVYRIANELGEHFAHLMETGQEATFLDDLAFTLNLRRSSLPWKSYLVADSVSTLQDIQGQMSKPMQLPATRRNLGFVFTGQGAQWYAMGRELRIYPVFEKSLSHAQICLATIGCDWVLTEELAADQNSTRINEPEFSQPLTTAIQIALVDLLRDIGVIPSVVVGHSSGEIAAAGYLASELQKRSTNCKHQMVSVGLSQEQVRDQLTKVGHRPRFDAQSMTVSCINSPNNVTISGPEDQVDWLISDLQEQQIFARKLIVGLGYHSPQVSQIASEYLDRLKTLEKDEVKLSKEIVMVSSVSEYWVQNMVLPVNFLGAMQKCCSVAEGSILAKKLDRRHKKDIVTHSWLEIGPHAALQGPIRDILSSLNRSAEVSYVSSLIRKKSANETFLNATGSLICQGFSVDMIRLNGHGRSSSRQPAVLTDLPQYPFNHSVLYWGESAVNKGFRFRQHPHHALLGSQVADWNPQEPKWRLMIRQAELPWISDHKVNGSILYPAAGMLAMALEATKQVTERLDQEVVGYKIQEVEFHRALIFHSADEAAETQISLVPTTNSGSGKDMRYDFRIYQRRNDEEWDEICRGSTHADYGDVPSEVYNDKEAVNMLSSIHGHHAAAARSCTYTMQRAEMYEQLRHIGLDYGSSFQLLDQIHFNTEGEATATIDAVPQDSPSANESLSSTQHHIIHPTILDNFFQLVIVALSRGSFASKQTMVPTRIETLWISSAGVSSLGDVRAHVKAQYHGRRTAQSDITVLGRTDGLLKAKIDGLEVTTLPNAQADLDIQGESDHLCFQMEWKVDLDTMSCEEILRYCERAYEAEIEPIEWFRDSDCLSLAFIATGLKELRTRDIQPIPSLERYASCIQKHLDGHLAKMPQEERIQRLEQLESRSHLDSLCNRMMASRQAKAFIKVGRNLPDVLSGVVDPLHLLFEDEGLMEGFYEEMNETPQCFDVFNQYLDALAHKDAGMNILEIGAGTGSTTKVLLKLLAPVPTSPRYGQYDFTDVSPSFFDKAKSKFGHFSRMEFRVLDIEKDPLMQGYKEGTYDLVLAANVLHATQELQETLANVRKLLRPGGRLVLSEVTNTEAPRYSFAFGILPGWWIATESYRQNGPCITEQKWHQVLIDNGFSGTDIVFRDYKSEECHGWSIMVSTALPAGSDQLPPMLQPIILLNNAASFQQQLSQEIKKELRQQEILGTEIMTVEEAALMDDIQAQHYVLINEVGSSLLRNLDSLGYLAIRTLVSSAASLLWVSDGGGQSPIGPDYGIVQGLSRVCRQENFKVQFVTLALDTQQSSATVNQYAEIVAKVFRISSSRLGEGSYEPEYLQKEGLLYINRLIEYDSLNDHISTMTTLSQRTKRFGEGPPLKLNFKTPSFSDSLQFIEDSNMEKPLAHDEVEVEVRAIGVNFKDVLTILQRINSENIGCECSGVVKRVGQHVLEFQKGDRVALCGADIFRSYARAHVDCITKVPHNMPFTEAAALPVAFCTAYHSLCDVARLQKGETILIHAASGGTGQAAVQIAIYIGAEIFATVGSRSKKQLLMDVYKIPEDHILYSRDTAFAGHVRRMTNGRGVDVVLNSLSGQSLVASWECIAPCGRFVEIGKRDIHSRGSLPMHPFNNNTSFYGVDLAELALIRPGVIKALLGKVMSLAAAGLVTPSFPVQVFPLSETEQAFRLLQSGKSSGKIVIEFSSDSEVPTCLKTKPACRLLQNATYVVSGGLGGLGLSIARWLVDRGAKNLLLLSRSGPEGNEKAQAVLAQLGAEGVRIQAPKCDVAEAHSLEEVLLACEKIMPPIKGCFQAAMVLRDSTFESMSYQDWKESLNPKVLGSWNLHAMLPDDMDFFVLLSSATGIFGNAGQSNYAAGNTYQDSLAQYRNSLQLPATALDLGVILSEGIVADSPHLMDYAMRVGLMVPITVEQLFAVLDYYCDPKQRTFTAAQSQPIVGIDIPSRICAKGKEIPYYLRQPLFRNMYQIASTWKSSINNSTQTVQYQSLFESTESLQEAGLLVSEGLRKKMSKVLGIPEENIELTSKMESYGVDSLAGVELRNWLAREISADVTIFEIMGPATLLGIGKAIAAKSSFRQSRWSSE</sequence>
<dbReference type="GO" id="GO:1901336">
    <property type="term" value="P:lactone biosynthetic process"/>
    <property type="evidence" value="ECO:0007669"/>
    <property type="project" value="UniProtKB-ARBA"/>
</dbReference>
<dbReference type="InterPro" id="IPR016035">
    <property type="entry name" value="Acyl_Trfase/lysoPLipase"/>
</dbReference>
<dbReference type="InterPro" id="IPR013154">
    <property type="entry name" value="ADH-like_N"/>
</dbReference>
<dbReference type="Gene3D" id="3.40.50.150">
    <property type="entry name" value="Vaccinia Virus protein VP39"/>
    <property type="match status" value="1"/>
</dbReference>
<protein>
    <submittedName>
        <fullName evidence="12">Reducing type I polyketide synthase</fullName>
    </submittedName>
</protein>
<dbReference type="InterPro" id="IPR020843">
    <property type="entry name" value="ER"/>
</dbReference>
<gene>
    <name evidence="12" type="ORF">LY89DRAFT_721298</name>
</gene>
<feature type="region of interest" description="N-terminal hotdog fold" evidence="8">
    <location>
        <begin position="974"/>
        <end position="1109"/>
    </location>
</feature>
<dbReference type="PROSITE" id="PS50075">
    <property type="entry name" value="CARRIER"/>
    <property type="match status" value="1"/>
</dbReference>
<keyword evidence="1" id="KW-0596">Phosphopantetheine</keyword>
<dbReference type="RefSeq" id="XP_018067601.1">
    <property type="nucleotide sequence ID" value="XM_018218628.1"/>
</dbReference>
<dbReference type="CDD" id="cd00833">
    <property type="entry name" value="PKS"/>
    <property type="match status" value="1"/>
</dbReference>
<dbReference type="SUPFAM" id="SSF51735">
    <property type="entry name" value="NAD(P)-binding Rossmann-fold domains"/>
    <property type="match status" value="2"/>
</dbReference>
<dbReference type="Pfam" id="PF08242">
    <property type="entry name" value="Methyltransf_12"/>
    <property type="match status" value="1"/>
</dbReference>
<dbReference type="InterPro" id="IPR049900">
    <property type="entry name" value="PKS_mFAS_DH"/>
</dbReference>
<dbReference type="SUPFAM" id="SSF55048">
    <property type="entry name" value="Probable ACP-binding domain of malonyl-CoA ACP transacylase"/>
    <property type="match status" value="1"/>
</dbReference>
<evidence type="ECO:0000256" key="5">
    <source>
        <dbReference type="ARBA" id="ARBA00023002"/>
    </source>
</evidence>
<dbReference type="OrthoDB" id="329835at2759"/>
<keyword evidence="2" id="KW-0597">Phosphoprotein</keyword>
<dbReference type="PROSITE" id="PS52004">
    <property type="entry name" value="KS3_2"/>
    <property type="match status" value="1"/>
</dbReference>
<dbReference type="InterPro" id="IPR014030">
    <property type="entry name" value="Ketoacyl_synth_N"/>
</dbReference>
<dbReference type="InterPro" id="IPR029063">
    <property type="entry name" value="SAM-dependent_MTases_sf"/>
</dbReference>
<dbReference type="Gene3D" id="3.10.129.110">
    <property type="entry name" value="Polyketide synthase dehydratase"/>
    <property type="match status" value="1"/>
</dbReference>
<dbReference type="SMART" id="SM00822">
    <property type="entry name" value="PKS_KR"/>
    <property type="match status" value="1"/>
</dbReference>
<dbReference type="CDD" id="cd02440">
    <property type="entry name" value="AdoMet_MTases"/>
    <property type="match status" value="1"/>
</dbReference>
<dbReference type="InParanoid" id="A0A194WZ69"/>
<dbReference type="SUPFAM" id="SSF53901">
    <property type="entry name" value="Thiolase-like"/>
    <property type="match status" value="1"/>
</dbReference>
<dbReference type="InterPro" id="IPR050091">
    <property type="entry name" value="PKS_NRPS_Biosynth_Enz"/>
</dbReference>
<dbReference type="CDD" id="cd05274">
    <property type="entry name" value="KR_FAS_SDR_x"/>
    <property type="match status" value="1"/>
</dbReference>
<keyword evidence="3" id="KW-0808">Transferase</keyword>
<dbReference type="SMART" id="SM00823">
    <property type="entry name" value="PKS_PP"/>
    <property type="match status" value="1"/>
</dbReference>
<dbReference type="Pfam" id="PF23114">
    <property type="entry name" value="NAD-bd_HRPKS_sdrA"/>
    <property type="match status" value="1"/>
</dbReference>
<dbReference type="KEGG" id="psco:LY89DRAFT_721298"/>
<dbReference type="Pfam" id="PF08240">
    <property type="entry name" value="ADH_N"/>
    <property type="match status" value="1"/>
</dbReference>
<keyword evidence="13" id="KW-1185">Reference proteome</keyword>
<evidence type="ECO:0000256" key="6">
    <source>
        <dbReference type="ARBA" id="ARBA00023268"/>
    </source>
</evidence>
<dbReference type="InterPro" id="IPR014031">
    <property type="entry name" value="Ketoacyl_synth_C"/>
</dbReference>
<dbReference type="Pfam" id="PF02801">
    <property type="entry name" value="Ketoacyl-synt_C"/>
    <property type="match status" value="1"/>
</dbReference>
<dbReference type="InterPro" id="IPR018201">
    <property type="entry name" value="Ketoacyl_synth_AS"/>
</dbReference>
<dbReference type="Pfam" id="PF14765">
    <property type="entry name" value="PS-DH"/>
    <property type="match status" value="1"/>
</dbReference>
<dbReference type="SMART" id="SM00829">
    <property type="entry name" value="PKS_ER"/>
    <property type="match status" value="1"/>
</dbReference>
<evidence type="ECO:0000313" key="13">
    <source>
        <dbReference type="Proteomes" id="UP000070700"/>
    </source>
</evidence>
<proteinExistence type="predicted"/>
<dbReference type="GO" id="GO:0031177">
    <property type="term" value="F:phosphopantetheine binding"/>
    <property type="evidence" value="ECO:0007669"/>
    <property type="project" value="InterPro"/>
</dbReference>
<dbReference type="FunFam" id="3.40.50.720:FF:000209">
    <property type="entry name" value="Polyketide synthase Pks12"/>
    <property type="match status" value="1"/>
</dbReference>
<dbReference type="PANTHER" id="PTHR43775:SF29">
    <property type="entry name" value="ASPERFURANONE POLYKETIDE SYNTHASE AFOG-RELATED"/>
    <property type="match status" value="1"/>
</dbReference>
<dbReference type="SUPFAM" id="SSF53335">
    <property type="entry name" value="S-adenosyl-L-methionine-dependent methyltransferases"/>
    <property type="match status" value="1"/>
</dbReference>
<dbReference type="InterPro" id="IPR013217">
    <property type="entry name" value="Methyltransf_12"/>
</dbReference>
<dbReference type="GO" id="GO:0006633">
    <property type="term" value="P:fatty acid biosynthetic process"/>
    <property type="evidence" value="ECO:0007669"/>
    <property type="project" value="InterPro"/>
</dbReference>
<dbReference type="GO" id="GO:0004312">
    <property type="term" value="F:fatty acid synthase activity"/>
    <property type="evidence" value="ECO:0007669"/>
    <property type="project" value="TreeGrafter"/>
</dbReference>
<keyword evidence="7" id="KW-0012">Acyltransferase</keyword>
<evidence type="ECO:0000256" key="1">
    <source>
        <dbReference type="ARBA" id="ARBA00022450"/>
    </source>
</evidence>
<dbReference type="SMART" id="SM00825">
    <property type="entry name" value="PKS_KS"/>
    <property type="match status" value="1"/>
</dbReference>
<dbReference type="SUPFAM" id="SSF47336">
    <property type="entry name" value="ACP-like"/>
    <property type="match status" value="1"/>
</dbReference>
<dbReference type="Pfam" id="PF23297">
    <property type="entry name" value="ACP_SdgA_C"/>
    <property type="match status" value="1"/>
</dbReference>
<evidence type="ECO:0000313" key="12">
    <source>
        <dbReference type="EMBL" id="KUJ13246.1"/>
    </source>
</evidence>
<evidence type="ECO:0000259" key="11">
    <source>
        <dbReference type="PROSITE" id="PS52019"/>
    </source>
</evidence>
<evidence type="ECO:0000259" key="10">
    <source>
        <dbReference type="PROSITE" id="PS52004"/>
    </source>
</evidence>
<evidence type="ECO:0000256" key="3">
    <source>
        <dbReference type="ARBA" id="ARBA00022679"/>
    </source>
</evidence>
<dbReference type="Gene3D" id="3.40.50.720">
    <property type="entry name" value="NAD(P)-binding Rossmann-like Domain"/>
    <property type="match status" value="2"/>
</dbReference>
<dbReference type="SMART" id="SM00827">
    <property type="entry name" value="PKS_AT"/>
    <property type="match status" value="1"/>
</dbReference>
<feature type="active site" description="Proton donor; for dehydratase activity" evidence="8">
    <location>
        <position position="1207"/>
    </location>
</feature>
<accession>A0A194WZ69</accession>
<dbReference type="Gene3D" id="3.40.47.10">
    <property type="match status" value="1"/>
</dbReference>
<dbReference type="InterPro" id="IPR020807">
    <property type="entry name" value="PKS_DH"/>
</dbReference>
<evidence type="ECO:0000256" key="4">
    <source>
        <dbReference type="ARBA" id="ARBA00022857"/>
    </source>
</evidence>
<dbReference type="InterPro" id="IPR020841">
    <property type="entry name" value="PKS_Beta-ketoAc_synthase_dom"/>
</dbReference>
<dbReference type="InterPro" id="IPR049551">
    <property type="entry name" value="PKS_DH_C"/>
</dbReference>
<dbReference type="EMBL" id="KQ947422">
    <property type="protein sequence ID" value="KUJ13246.1"/>
    <property type="molecule type" value="Genomic_DNA"/>
</dbReference>
<dbReference type="InterPro" id="IPR036736">
    <property type="entry name" value="ACP-like_sf"/>
</dbReference>
<dbReference type="GO" id="GO:0004315">
    <property type="term" value="F:3-oxoacyl-[acyl-carrier-protein] synthase activity"/>
    <property type="evidence" value="ECO:0007669"/>
    <property type="project" value="InterPro"/>
</dbReference>
<feature type="domain" description="Ketosynthase family 3 (KS3)" evidence="10">
    <location>
        <begin position="41"/>
        <end position="462"/>
    </location>
</feature>
<dbReference type="InterPro" id="IPR020806">
    <property type="entry name" value="PKS_PP-bd"/>
</dbReference>
<dbReference type="CDD" id="cd05195">
    <property type="entry name" value="enoyl_red"/>
    <property type="match status" value="1"/>
</dbReference>
<dbReference type="SUPFAM" id="SSF52151">
    <property type="entry name" value="FabD/lysophospholipase-like"/>
    <property type="match status" value="1"/>
</dbReference>
<dbReference type="PROSITE" id="PS52019">
    <property type="entry name" value="PKS_MFAS_DH"/>
    <property type="match status" value="1"/>
</dbReference>
<feature type="active site" description="Proton acceptor; for dehydratase activity" evidence="8">
    <location>
        <position position="1006"/>
    </location>
</feature>
<dbReference type="PROSITE" id="PS00012">
    <property type="entry name" value="PHOSPHOPANTETHEINE"/>
    <property type="match status" value="1"/>
</dbReference>
<dbReference type="STRING" id="149040.A0A194WZ69"/>
<dbReference type="Proteomes" id="UP000070700">
    <property type="component" value="Unassembled WGS sequence"/>
</dbReference>
<dbReference type="InterPro" id="IPR006162">
    <property type="entry name" value="Ppantetheine_attach_site"/>
</dbReference>
<dbReference type="GO" id="GO:0030639">
    <property type="term" value="P:polyketide biosynthetic process"/>
    <property type="evidence" value="ECO:0007669"/>
    <property type="project" value="UniProtKB-ARBA"/>
</dbReference>
<feature type="region of interest" description="C-terminal hotdog fold" evidence="8">
    <location>
        <begin position="1138"/>
        <end position="1295"/>
    </location>
</feature>